<dbReference type="GeneID" id="73291425"/>
<name>A0A9E7NDU7_9EURY</name>
<keyword evidence="1" id="KW-0479">Metal-binding</keyword>
<evidence type="ECO:0000256" key="1">
    <source>
        <dbReference type="ARBA" id="ARBA00022723"/>
    </source>
</evidence>
<dbReference type="AlphaFoldDB" id="A0A9E7NDU7"/>
<dbReference type="KEGG" id="sawl:NGM29_15225"/>
<dbReference type="SUPFAM" id="SSF51182">
    <property type="entry name" value="RmlC-like cupins"/>
    <property type="match status" value="1"/>
</dbReference>
<reference evidence="4" key="1">
    <citation type="submission" date="2022-06" db="EMBL/GenBank/DDBJ databases">
        <title>Diverse halophilic archaea isolated from saline environments.</title>
        <authorList>
            <person name="Cui H.-L."/>
        </authorList>
    </citation>
    <scope>NUCLEOTIDE SEQUENCE</scope>
    <source>
        <strain evidence="4">WLHS1</strain>
    </source>
</reference>
<gene>
    <name evidence="4" type="ORF">NGM29_15225</name>
</gene>
<dbReference type="InterPro" id="IPR011051">
    <property type="entry name" value="RmlC_Cupin_sf"/>
</dbReference>
<dbReference type="InterPro" id="IPR014710">
    <property type="entry name" value="RmlC-like_jellyroll"/>
</dbReference>
<dbReference type="PANTHER" id="PTHR35848:SF9">
    <property type="entry name" value="SLL1358 PROTEIN"/>
    <property type="match status" value="1"/>
</dbReference>
<feature type="region of interest" description="Disordered" evidence="2">
    <location>
        <begin position="105"/>
        <end position="126"/>
    </location>
</feature>
<evidence type="ECO:0000313" key="5">
    <source>
        <dbReference type="Proteomes" id="UP001056855"/>
    </source>
</evidence>
<sequence>MSYRKVNYEEVEQVSDAMHLLSEPLGCRQVGVTFSRCPPNWNSKPHDHTGDDHEEVYVLVRGAAEVRVDDESVPVEEGDAVWIAPEAERQIRNGDEESAFVLISAPEFDSGQADDDDTWSLTGFQG</sequence>
<dbReference type="EMBL" id="CP100355">
    <property type="protein sequence ID" value="UTF55506.1"/>
    <property type="molecule type" value="Genomic_DNA"/>
</dbReference>
<organism evidence="4 5">
    <name type="scientific">Natronosalvus rutilus</name>
    <dbReference type="NCBI Taxonomy" id="2953753"/>
    <lineage>
        <taxon>Archaea</taxon>
        <taxon>Methanobacteriati</taxon>
        <taxon>Methanobacteriota</taxon>
        <taxon>Stenosarchaea group</taxon>
        <taxon>Halobacteria</taxon>
        <taxon>Halobacteriales</taxon>
        <taxon>Natrialbaceae</taxon>
        <taxon>Natronosalvus</taxon>
    </lineage>
</organism>
<accession>A0A9E7NDU7</accession>
<proteinExistence type="predicted"/>
<dbReference type="Gene3D" id="2.60.120.10">
    <property type="entry name" value="Jelly Rolls"/>
    <property type="match status" value="1"/>
</dbReference>
<dbReference type="InterPro" id="IPR051610">
    <property type="entry name" value="GPI/OXD"/>
</dbReference>
<keyword evidence="5" id="KW-1185">Reference proteome</keyword>
<dbReference type="InterPro" id="IPR013096">
    <property type="entry name" value="Cupin_2"/>
</dbReference>
<protein>
    <submittedName>
        <fullName evidence="4">Cupin domain-containing protein</fullName>
    </submittedName>
</protein>
<evidence type="ECO:0000259" key="3">
    <source>
        <dbReference type="Pfam" id="PF07883"/>
    </source>
</evidence>
<feature type="domain" description="Cupin type-2" evidence="3">
    <location>
        <begin position="37"/>
        <end position="102"/>
    </location>
</feature>
<evidence type="ECO:0000313" key="4">
    <source>
        <dbReference type="EMBL" id="UTF55506.1"/>
    </source>
</evidence>
<evidence type="ECO:0000256" key="2">
    <source>
        <dbReference type="SAM" id="MobiDB-lite"/>
    </source>
</evidence>
<dbReference type="Proteomes" id="UP001056855">
    <property type="component" value="Chromosome"/>
</dbReference>
<dbReference type="RefSeq" id="WP_254160592.1">
    <property type="nucleotide sequence ID" value="NZ_CP100355.1"/>
</dbReference>
<dbReference type="PANTHER" id="PTHR35848">
    <property type="entry name" value="OXALATE-BINDING PROTEIN"/>
    <property type="match status" value="1"/>
</dbReference>
<dbReference type="GO" id="GO:0046872">
    <property type="term" value="F:metal ion binding"/>
    <property type="evidence" value="ECO:0007669"/>
    <property type="project" value="UniProtKB-KW"/>
</dbReference>
<dbReference type="Pfam" id="PF07883">
    <property type="entry name" value="Cupin_2"/>
    <property type="match status" value="1"/>
</dbReference>